<accession>A0AAV4RF95</accession>
<organism evidence="2 3">
    <name type="scientific">Caerostris darwini</name>
    <dbReference type="NCBI Taxonomy" id="1538125"/>
    <lineage>
        <taxon>Eukaryota</taxon>
        <taxon>Metazoa</taxon>
        <taxon>Ecdysozoa</taxon>
        <taxon>Arthropoda</taxon>
        <taxon>Chelicerata</taxon>
        <taxon>Arachnida</taxon>
        <taxon>Araneae</taxon>
        <taxon>Araneomorphae</taxon>
        <taxon>Entelegynae</taxon>
        <taxon>Araneoidea</taxon>
        <taxon>Araneidae</taxon>
        <taxon>Caerostris</taxon>
    </lineage>
</organism>
<comment type="caution">
    <text evidence="2">The sequence shown here is derived from an EMBL/GenBank/DDBJ whole genome shotgun (WGS) entry which is preliminary data.</text>
</comment>
<keyword evidence="3" id="KW-1185">Reference proteome</keyword>
<sequence>MEGVGGGIAASTNYRSRCVLSDKRGLHRDLACRGTIYTVSMETEAGEQDGGRRSIGWLFERRFRRSRLGMSGGNKMADGGMLTDRNITDG</sequence>
<dbReference type="Proteomes" id="UP001054837">
    <property type="component" value="Unassembled WGS sequence"/>
</dbReference>
<reference evidence="2 3" key="1">
    <citation type="submission" date="2021-06" db="EMBL/GenBank/DDBJ databases">
        <title>Caerostris darwini draft genome.</title>
        <authorList>
            <person name="Kono N."/>
            <person name="Arakawa K."/>
        </authorList>
    </citation>
    <scope>NUCLEOTIDE SEQUENCE [LARGE SCALE GENOMIC DNA]</scope>
</reference>
<name>A0AAV4RF95_9ARAC</name>
<protein>
    <submittedName>
        <fullName evidence="2">Uncharacterized protein</fullName>
    </submittedName>
</protein>
<evidence type="ECO:0000256" key="1">
    <source>
        <dbReference type="SAM" id="MobiDB-lite"/>
    </source>
</evidence>
<feature type="region of interest" description="Disordered" evidence="1">
    <location>
        <begin position="70"/>
        <end position="90"/>
    </location>
</feature>
<evidence type="ECO:0000313" key="3">
    <source>
        <dbReference type="Proteomes" id="UP001054837"/>
    </source>
</evidence>
<proteinExistence type="predicted"/>
<dbReference type="AlphaFoldDB" id="A0AAV4RF95"/>
<dbReference type="EMBL" id="BPLQ01005946">
    <property type="protein sequence ID" value="GIY18777.1"/>
    <property type="molecule type" value="Genomic_DNA"/>
</dbReference>
<evidence type="ECO:0000313" key="2">
    <source>
        <dbReference type="EMBL" id="GIY18777.1"/>
    </source>
</evidence>
<gene>
    <name evidence="2" type="ORF">CDAR_580331</name>
</gene>